<comment type="function">
    <text evidence="10">Catalyzes the isomerization of citrate to isocitrate via cis-aconitate.</text>
</comment>
<protein>
    <recommendedName>
        <fullName evidence="10">Aconitate hydratase</fullName>
        <shortName evidence="10">Aconitase</shortName>
        <ecNumber evidence="10">4.2.1.3</ecNumber>
    </recommendedName>
</protein>
<dbReference type="SUPFAM" id="SSF52016">
    <property type="entry name" value="LeuD/IlvD-like"/>
    <property type="match status" value="1"/>
</dbReference>
<dbReference type="Pfam" id="PF00330">
    <property type="entry name" value="Aconitase"/>
    <property type="match status" value="1"/>
</dbReference>
<dbReference type="PANTHER" id="PTHR11670">
    <property type="entry name" value="ACONITASE/IRON-RESPONSIVE ELEMENT FAMILY MEMBER"/>
    <property type="match status" value="1"/>
</dbReference>
<dbReference type="NCBIfam" id="TIGR01341">
    <property type="entry name" value="aconitase_1"/>
    <property type="match status" value="1"/>
</dbReference>
<dbReference type="NCBIfam" id="NF009520">
    <property type="entry name" value="PRK12881.1"/>
    <property type="match status" value="1"/>
</dbReference>
<dbReference type="FunFam" id="3.20.19.10:FF:000001">
    <property type="entry name" value="Aconitate hydratase"/>
    <property type="match status" value="1"/>
</dbReference>
<dbReference type="InterPro" id="IPR015931">
    <property type="entry name" value="Acnase/IPM_dHydase_lsu_aba_1/3"/>
</dbReference>
<evidence type="ECO:0000256" key="7">
    <source>
        <dbReference type="ARBA" id="ARBA00023014"/>
    </source>
</evidence>
<comment type="caution">
    <text evidence="13">The sequence shown here is derived from an EMBL/GenBank/DDBJ whole genome shotgun (WGS) entry which is preliminary data.</text>
</comment>
<dbReference type="InterPro" id="IPR015928">
    <property type="entry name" value="Aconitase/3IPM_dehydase_swvl"/>
</dbReference>
<dbReference type="SUPFAM" id="SSF53732">
    <property type="entry name" value="Aconitase iron-sulfur domain"/>
    <property type="match status" value="1"/>
</dbReference>
<dbReference type="GO" id="GO:0003994">
    <property type="term" value="F:aconitate hydratase activity"/>
    <property type="evidence" value="ECO:0007669"/>
    <property type="project" value="UniProtKB-EC"/>
</dbReference>
<evidence type="ECO:0000256" key="6">
    <source>
        <dbReference type="ARBA" id="ARBA00023004"/>
    </source>
</evidence>
<evidence type="ECO:0000259" key="12">
    <source>
        <dbReference type="Pfam" id="PF00694"/>
    </source>
</evidence>
<dbReference type="AlphaFoldDB" id="A0A225M2N4"/>
<dbReference type="NCBIfam" id="NF006757">
    <property type="entry name" value="PRK09277.1"/>
    <property type="match status" value="1"/>
</dbReference>
<gene>
    <name evidence="13" type="primary">acnA</name>
    <name evidence="13" type="ORF">CEY11_19900</name>
</gene>
<evidence type="ECO:0000256" key="5">
    <source>
        <dbReference type="ARBA" id="ARBA00022723"/>
    </source>
</evidence>
<dbReference type="InterPro" id="IPR036008">
    <property type="entry name" value="Aconitase_4Fe-4S_dom"/>
</dbReference>
<comment type="pathway">
    <text evidence="2">Carbohydrate metabolism; tricarboxylic acid cycle; isocitrate from oxaloacetate: step 2/2.</text>
</comment>
<keyword evidence="6 10" id="KW-0408">Iron</keyword>
<dbReference type="UniPathway" id="UPA00223">
    <property type="reaction ID" value="UER00718"/>
</dbReference>
<feature type="domain" description="Aconitase/3-isopropylmalate dehydratase large subunit alpha/beta/alpha" evidence="11">
    <location>
        <begin position="71"/>
        <end position="580"/>
    </location>
</feature>
<dbReference type="InterPro" id="IPR000573">
    <property type="entry name" value="AconitaseA/IPMdHydase_ssu_swvl"/>
</dbReference>
<keyword evidence="8 10" id="KW-0456">Lyase</keyword>
<dbReference type="Gene3D" id="6.10.190.10">
    <property type="match status" value="1"/>
</dbReference>
<comment type="cofactor">
    <cofactor evidence="1">
        <name>[4Fe-4S] cluster</name>
        <dbReference type="ChEBI" id="CHEBI:49883"/>
    </cofactor>
</comment>
<name>A0A225M2N4_9BURK</name>
<evidence type="ECO:0000256" key="8">
    <source>
        <dbReference type="ARBA" id="ARBA00023239"/>
    </source>
</evidence>
<dbReference type="Proteomes" id="UP000214603">
    <property type="component" value="Unassembled WGS sequence"/>
</dbReference>
<dbReference type="GO" id="GO:0006099">
    <property type="term" value="P:tricarboxylic acid cycle"/>
    <property type="evidence" value="ECO:0007669"/>
    <property type="project" value="UniProtKB-UniPathway"/>
</dbReference>
<dbReference type="GO" id="GO:0051539">
    <property type="term" value="F:4 iron, 4 sulfur cluster binding"/>
    <property type="evidence" value="ECO:0007669"/>
    <property type="project" value="UniProtKB-KW"/>
</dbReference>
<evidence type="ECO:0000256" key="2">
    <source>
        <dbReference type="ARBA" id="ARBA00004717"/>
    </source>
</evidence>
<dbReference type="Gene3D" id="3.20.19.10">
    <property type="entry name" value="Aconitase, domain 4"/>
    <property type="match status" value="1"/>
</dbReference>
<dbReference type="GO" id="GO:0046872">
    <property type="term" value="F:metal ion binding"/>
    <property type="evidence" value="ECO:0007669"/>
    <property type="project" value="UniProtKB-KW"/>
</dbReference>
<dbReference type="PROSITE" id="PS00450">
    <property type="entry name" value="ACONITASE_1"/>
    <property type="match status" value="1"/>
</dbReference>
<keyword evidence="4 10" id="KW-0004">4Fe-4S</keyword>
<dbReference type="InterPro" id="IPR001030">
    <property type="entry name" value="Acoase/IPM_deHydtase_lsu_aba"/>
</dbReference>
<dbReference type="Gene3D" id="3.30.499.10">
    <property type="entry name" value="Aconitase, domain 3"/>
    <property type="match status" value="2"/>
</dbReference>
<keyword evidence="14" id="KW-1185">Reference proteome</keyword>
<dbReference type="EMBL" id="NJIH01000012">
    <property type="protein sequence ID" value="OWT55604.1"/>
    <property type="molecule type" value="Genomic_DNA"/>
</dbReference>
<evidence type="ECO:0000313" key="13">
    <source>
        <dbReference type="EMBL" id="OWT55604.1"/>
    </source>
</evidence>
<dbReference type="PRINTS" id="PR00415">
    <property type="entry name" value="ACONITASE"/>
</dbReference>
<evidence type="ECO:0000256" key="3">
    <source>
        <dbReference type="ARBA" id="ARBA00007185"/>
    </source>
</evidence>
<dbReference type="EC" id="4.2.1.3" evidence="10"/>
<evidence type="ECO:0000313" key="14">
    <source>
        <dbReference type="Proteomes" id="UP000214603"/>
    </source>
</evidence>
<comment type="catalytic activity">
    <reaction evidence="9 10">
        <text>citrate = D-threo-isocitrate</text>
        <dbReference type="Rhea" id="RHEA:10336"/>
        <dbReference type="ChEBI" id="CHEBI:15562"/>
        <dbReference type="ChEBI" id="CHEBI:16947"/>
        <dbReference type="EC" id="4.2.1.3"/>
    </reaction>
</comment>
<evidence type="ECO:0000256" key="10">
    <source>
        <dbReference type="RuleBase" id="RU361275"/>
    </source>
</evidence>
<dbReference type="InterPro" id="IPR006249">
    <property type="entry name" value="Aconitase/IRP2"/>
</dbReference>
<keyword evidence="7 10" id="KW-0411">Iron-sulfur</keyword>
<accession>A0A225M2N4</accession>
<dbReference type="OrthoDB" id="9764318at2"/>
<feature type="domain" description="Aconitase A/isopropylmalate dehydratase small subunit swivel" evidence="12">
    <location>
        <begin position="713"/>
        <end position="840"/>
    </location>
</feature>
<evidence type="ECO:0000256" key="9">
    <source>
        <dbReference type="ARBA" id="ARBA00023501"/>
    </source>
</evidence>
<evidence type="ECO:0000256" key="4">
    <source>
        <dbReference type="ARBA" id="ARBA00022485"/>
    </source>
</evidence>
<evidence type="ECO:0000259" key="11">
    <source>
        <dbReference type="Pfam" id="PF00330"/>
    </source>
</evidence>
<dbReference type="RefSeq" id="WP_088605177.1">
    <property type="nucleotide sequence ID" value="NZ_NJIH01000012.1"/>
</dbReference>
<comment type="similarity">
    <text evidence="3 10">Belongs to the aconitase/IPM isomerase family.</text>
</comment>
<evidence type="ECO:0000256" key="1">
    <source>
        <dbReference type="ARBA" id="ARBA00001966"/>
    </source>
</evidence>
<proteinExistence type="inferred from homology"/>
<organism evidence="13 14">
    <name type="scientific">Candidimonas nitroreducens</name>
    <dbReference type="NCBI Taxonomy" id="683354"/>
    <lineage>
        <taxon>Bacteria</taxon>
        <taxon>Pseudomonadati</taxon>
        <taxon>Pseudomonadota</taxon>
        <taxon>Betaproteobacteria</taxon>
        <taxon>Burkholderiales</taxon>
        <taxon>Alcaligenaceae</taxon>
        <taxon>Candidimonas</taxon>
    </lineage>
</organism>
<dbReference type="PROSITE" id="PS01244">
    <property type="entry name" value="ACONITASE_2"/>
    <property type="match status" value="1"/>
</dbReference>
<dbReference type="InterPro" id="IPR018136">
    <property type="entry name" value="Aconitase_4Fe-4S_BS"/>
</dbReference>
<dbReference type="Pfam" id="PF00694">
    <property type="entry name" value="Aconitase_C"/>
    <property type="match status" value="1"/>
</dbReference>
<sequence length="930" mass="99887">MDIKPLPQHLSSVTVGARPYQYVDLLKVVGAERLARLPFSLRLLIENVARCAPQALDSVLARAAGQGPDCEVPFYPNRLMMHDTTCLPALVDFAGMRDAVHALGGDPARVNPVIPAVLAIDHSVIVEEYARPDALQRNLDIDFRRNGERYRYIRWAQNSLDNFKVIPPGTGIIHQMNMEVVAQVVCETAMPGGGMLLHPDDMVATDSHTPMINAIGVLAWGVGGLEGQAALVGEPVPIPFPRVLGVRLSNRLPAGATATDLALRLAELLRARGVVGKFVEFYGPGVSTLGWGARGTVSNMAPEYGATVVFFPYDDETQRYLRLSGRSGEHLERVGSYLRAQRLWRRDDMPEPHFDEVLELDLASVEPSVAGPFQPHQRRSLAQARRSFFDQVPIGHVREEGAAGRRPVLPGEQATTGAAGGAATIEAAAGADAAAAGVGSPREGAVVIAAITSCTNTANPDVMIQAGLLARKARGLGLRPKPWVKTSLSPGSQVVADYLRASGLLDDLAALGFDLTGFGCMTCIGNSGRLEPHMESLADRGFKGVAVLSGNRNFAGRVNPKVPAGYLASPALVVAYALAGTIDIDIGAEPIGRDAAGHEVFLRDLMPSDAEVRELASHWVRTEDFRARARSAWDGTPQWARLEAPHGTLYAWDPRSTYLRRPGYLESVPAQAPLRGAIKGARVLMQLGDNVTTDHISPAGAIPASSLAGQWLLQRGERSEDLNQYSTRRSNHEVMLRGAYTNVAVRNLIEGVQQAGSGGHAWNVEHTEVLPVYEASRPYIERGIDLVIMSGINYGAGSSRDWAAKAQALLGVKAVVALSFERIHRSNLIGMGVYPLEFPAGFDYGALRLRGDEELDFDGLEHIAVGANAVTLRIRDAQGRGTELGLTLRIDSQQEILYLRHGGVLPFVVRKMAGTGGAQAGDGGLQGTAR</sequence>
<keyword evidence="5" id="KW-0479">Metal-binding</keyword>
<reference evidence="14" key="1">
    <citation type="submission" date="2017-06" db="EMBL/GenBank/DDBJ databases">
        <title>Herbaspirillum phytohormonus sp. nov., isolated from the root nodule of Robinia pseudoacacia in lead-zinc mine.</title>
        <authorList>
            <person name="Fan M."/>
            <person name="Lin Y."/>
        </authorList>
    </citation>
    <scope>NUCLEOTIDE SEQUENCE [LARGE SCALE GENOMIC DNA]</scope>
    <source>
        <strain evidence="14">SC-089</strain>
    </source>
</reference>